<dbReference type="GO" id="GO:0003887">
    <property type="term" value="F:DNA-directed DNA polymerase activity"/>
    <property type="evidence" value="ECO:0007669"/>
    <property type="project" value="UniProtKB-UniRule"/>
</dbReference>
<dbReference type="EMBL" id="JAOVZO020000008">
    <property type="protein sequence ID" value="MDC8012286.1"/>
    <property type="molecule type" value="Genomic_DNA"/>
</dbReference>
<dbReference type="GO" id="GO:0003676">
    <property type="term" value="F:nucleic acid binding"/>
    <property type="evidence" value="ECO:0007669"/>
    <property type="project" value="InterPro"/>
</dbReference>
<comment type="similarity">
    <text evidence="2 13">Belongs to the DNA polymerase type-C family. DnaE2 subfamily.</text>
</comment>
<dbReference type="Gene3D" id="3.20.20.140">
    <property type="entry name" value="Metal-dependent hydrolases"/>
    <property type="match status" value="1"/>
</dbReference>
<keyword evidence="9 13" id="KW-0227">DNA damage</keyword>
<keyword evidence="10 13" id="KW-0239">DNA-directed DNA polymerase</keyword>
<dbReference type="Pfam" id="PF17657">
    <property type="entry name" value="DNA_pol3_finger"/>
    <property type="match status" value="1"/>
</dbReference>
<protein>
    <recommendedName>
        <fullName evidence="4 13">Error-prone DNA polymerase</fullName>
        <ecNumber evidence="3 13">2.7.7.7</ecNumber>
    </recommendedName>
</protein>
<dbReference type="InterPro" id="IPR004013">
    <property type="entry name" value="PHP_dom"/>
</dbReference>
<dbReference type="GO" id="GO:0008408">
    <property type="term" value="F:3'-5' exonuclease activity"/>
    <property type="evidence" value="ECO:0007669"/>
    <property type="project" value="InterPro"/>
</dbReference>
<evidence type="ECO:0000256" key="2">
    <source>
        <dbReference type="ARBA" id="ARBA00007391"/>
    </source>
</evidence>
<evidence type="ECO:0000256" key="3">
    <source>
        <dbReference type="ARBA" id="ARBA00012417"/>
    </source>
</evidence>
<evidence type="ECO:0000313" key="16">
    <source>
        <dbReference type="EMBL" id="MDC8012286.1"/>
    </source>
</evidence>
<keyword evidence="11 13" id="KW-0234">DNA repair</keyword>
<dbReference type="CDD" id="cd04485">
    <property type="entry name" value="DnaE_OBF"/>
    <property type="match status" value="1"/>
</dbReference>
<dbReference type="Gene3D" id="1.10.150.870">
    <property type="match status" value="1"/>
</dbReference>
<dbReference type="InterPro" id="IPR016195">
    <property type="entry name" value="Pol/histidinol_Pase-like"/>
</dbReference>
<reference evidence="16" key="1">
    <citation type="submission" date="2023-02" db="EMBL/GenBank/DDBJ databases">
        <title>Tahibacter soli sp. nov. isolated from soil.</title>
        <authorList>
            <person name="Baek J.H."/>
            <person name="Lee J.K."/>
            <person name="Choi D.G."/>
            <person name="Jeon C.O."/>
        </authorList>
    </citation>
    <scope>NUCLEOTIDE SEQUENCE</scope>
    <source>
        <strain evidence="16">BL</strain>
    </source>
</reference>
<dbReference type="HAMAP" id="MF_01902">
    <property type="entry name" value="DNApol_error_prone"/>
    <property type="match status" value="1"/>
</dbReference>
<dbReference type="InterPro" id="IPR004805">
    <property type="entry name" value="DnaE2/DnaE/PolC"/>
</dbReference>
<dbReference type="NCBIfam" id="NF004225">
    <property type="entry name" value="PRK05672.1"/>
    <property type="match status" value="1"/>
</dbReference>
<keyword evidence="17" id="KW-1185">Reference proteome</keyword>
<dbReference type="GO" id="GO:0006281">
    <property type="term" value="P:DNA repair"/>
    <property type="evidence" value="ECO:0007669"/>
    <property type="project" value="UniProtKB-UniRule"/>
</dbReference>
<dbReference type="Pfam" id="PF02811">
    <property type="entry name" value="PHP"/>
    <property type="match status" value="1"/>
</dbReference>
<sequence length="1129" mass="124707">MSGKTIDLAERRRLRDARRAAQGDAAIEAPSNAMTLPTATPSPASALGGEGWDEGATPDASSSLLQAETSAAASICAIANDRAGAATALPLIPYAELHCLSDFSFQRGASSAPELFDRAKKLGYRALAITDECSLAGIVRAFNASRDTGVPLVVGSEFTLDDGIKLVLLVENQNGYTELCRLITDARRRSEKGEYRIARGDFRAAPEGLLALWLPSPGHRANDDQAAWIKAQFPARAWIGVELHRGADDTARLDAWQALGARHQLPLVAAGDAHMHVRRRRALQDVMTAIRIGTTVANAGAALHPNGERHLRRIEQLRAIYPEELIARSVAIAARCTFRLGDIRYEYPHEVVPAGIRASTHLAALTWAGAAGKWEGGPDEHTRRQIEKELALIEKLKYEHFFLTVHDIVRWARAQEPPILCQGRGSAANSAVCYCLGITSIDPVRGNLLFERFISEERDEPPDIDVDFEHERREEVIQYVFGKYGRHRAALAATVIMYRRRSAARDVGRALGLSDDQLNLLSNVYSYGHGEVPLFQRLAEAGFDPDSRLMRQLIVLVEELRGSPRHLSQHVGGFVISEHPLTTLVPVENAAMPDRTVIQWDKDDLESLKLLKVDCLALGMLTCLRKCFDLLRAHEGADYELHTLPPEDPATYEMIRKADTIGVFQIESRAQMSMLPRLKPANFYDLVIEIAIVRPGPIEGGMVHPFLRRRAGLEKIDYPRSSLPDEAGDLDKKGRIEKILERTCGVPIFQEQVMKLVQEVAGFTGGMADQLRRSMGSWRNDGQVEIFRDKIYKGMHDRGYGDFADRLYSQIKGFGSYGFPESHSASFALLAYASSWLKCHRPAVFACALINSQPMGFYAPTQIVQDARRHGVDIRPPDVAASDWDCTLERADDGALALRLGLRLVKGMSETAALRIVAARANATFDGVADIVRRAALTRRERDCLAEAGAFKQVAGHRHRARWDSAGAERDLPVLAGAAVREARIALRPPSTAENVLTDYATLGLSLERHPIGLIRGVLDGEHRRSSRVLGELVNGTPVRTAGLVTVRQRPPEAGGATFMTLEDEYGQINLVIWRDVAERYRRPLLESTILGVDGMLQEEQNVRHVIAQRLIDLSGLLPQIGSQSRDFH</sequence>
<proteinExistence type="inferred from homology"/>
<evidence type="ECO:0000259" key="15">
    <source>
        <dbReference type="SMART" id="SM00481"/>
    </source>
</evidence>
<dbReference type="PANTHER" id="PTHR32294:SF4">
    <property type="entry name" value="ERROR-PRONE DNA POLYMERASE"/>
    <property type="match status" value="1"/>
</dbReference>
<organism evidence="16 17">
    <name type="scientific">Tahibacter soli</name>
    <dbReference type="NCBI Taxonomy" id="2983605"/>
    <lineage>
        <taxon>Bacteria</taxon>
        <taxon>Pseudomonadati</taxon>
        <taxon>Pseudomonadota</taxon>
        <taxon>Gammaproteobacteria</taxon>
        <taxon>Lysobacterales</taxon>
        <taxon>Rhodanobacteraceae</taxon>
        <taxon>Tahibacter</taxon>
    </lineage>
</organism>
<dbReference type="Pfam" id="PF01336">
    <property type="entry name" value="tRNA_anti-codon"/>
    <property type="match status" value="1"/>
</dbReference>
<comment type="subcellular location">
    <subcellularLocation>
        <location evidence="1 13">Cytoplasm</location>
    </subcellularLocation>
</comment>
<feature type="compositionally biased region" description="Polar residues" evidence="14">
    <location>
        <begin position="32"/>
        <end position="43"/>
    </location>
</feature>
<dbReference type="InterPro" id="IPR003141">
    <property type="entry name" value="Pol/His_phosphatase_N"/>
</dbReference>
<dbReference type="Proteomes" id="UP001139971">
    <property type="component" value="Unassembled WGS sequence"/>
</dbReference>
<evidence type="ECO:0000256" key="8">
    <source>
        <dbReference type="ARBA" id="ARBA00022705"/>
    </source>
</evidence>
<dbReference type="InterPro" id="IPR029460">
    <property type="entry name" value="DNAPol_HHH"/>
</dbReference>
<evidence type="ECO:0000256" key="11">
    <source>
        <dbReference type="ARBA" id="ARBA00023204"/>
    </source>
</evidence>
<evidence type="ECO:0000256" key="12">
    <source>
        <dbReference type="ARBA" id="ARBA00049244"/>
    </source>
</evidence>
<evidence type="ECO:0000256" key="4">
    <source>
        <dbReference type="ARBA" id="ARBA00017273"/>
    </source>
</evidence>
<evidence type="ECO:0000256" key="10">
    <source>
        <dbReference type="ARBA" id="ARBA00022932"/>
    </source>
</evidence>
<name>A0A9X3YJN4_9GAMM</name>
<dbReference type="Pfam" id="PF14579">
    <property type="entry name" value="HHH_6"/>
    <property type="match status" value="1"/>
</dbReference>
<dbReference type="Pfam" id="PF07733">
    <property type="entry name" value="DNA_pol3_alpha"/>
    <property type="match status" value="1"/>
</dbReference>
<feature type="domain" description="Polymerase/histidinol phosphatase N-terminal" evidence="15">
    <location>
        <begin position="95"/>
        <end position="162"/>
    </location>
</feature>
<dbReference type="GO" id="GO:0005737">
    <property type="term" value="C:cytoplasm"/>
    <property type="evidence" value="ECO:0007669"/>
    <property type="project" value="UniProtKB-SubCell"/>
</dbReference>
<dbReference type="SMART" id="SM00481">
    <property type="entry name" value="POLIIIAc"/>
    <property type="match status" value="1"/>
</dbReference>
<evidence type="ECO:0000313" key="17">
    <source>
        <dbReference type="Proteomes" id="UP001139971"/>
    </source>
</evidence>
<dbReference type="PANTHER" id="PTHR32294">
    <property type="entry name" value="DNA POLYMERASE III SUBUNIT ALPHA"/>
    <property type="match status" value="1"/>
</dbReference>
<comment type="catalytic activity">
    <reaction evidence="12 13">
        <text>DNA(n) + a 2'-deoxyribonucleoside 5'-triphosphate = DNA(n+1) + diphosphate</text>
        <dbReference type="Rhea" id="RHEA:22508"/>
        <dbReference type="Rhea" id="RHEA-COMP:17339"/>
        <dbReference type="Rhea" id="RHEA-COMP:17340"/>
        <dbReference type="ChEBI" id="CHEBI:33019"/>
        <dbReference type="ChEBI" id="CHEBI:61560"/>
        <dbReference type="ChEBI" id="CHEBI:173112"/>
        <dbReference type="EC" id="2.7.7.7"/>
    </reaction>
</comment>
<dbReference type="GO" id="GO:0006260">
    <property type="term" value="P:DNA replication"/>
    <property type="evidence" value="ECO:0007669"/>
    <property type="project" value="UniProtKB-KW"/>
</dbReference>
<evidence type="ECO:0000256" key="6">
    <source>
        <dbReference type="ARBA" id="ARBA00022679"/>
    </source>
</evidence>
<feature type="compositionally biased region" description="Basic and acidic residues" evidence="14">
    <location>
        <begin position="7"/>
        <end position="21"/>
    </location>
</feature>
<keyword evidence="8 13" id="KW-0235">DNA replication</keyword>
<dbReference type="NCBIfam" id="TIGR00594">
    <property type="entry name" value="polc"/>
    <property type="match status" value="1"/>
</dbReference>
<evidence type="ECO:0000256" key="14">
    <source>
        <dbReference type="SAM" id="MobiDB-lite"/>
    </source>
</evidence>
<dbReference type="SUPFAM" id="SSF89550">
    <property type="entry name" value="PHP domain-like"/>
    <property type="match status" value="1"/>
</dbReference>
<dbReference type="EC" id="2.7.7.7" evidence="3 13"/>
<evidence type="ECO:0000256" key="9">
    <source>
        <dbReference type="ARBA" id="ARBA00022763"/>
    </source>
</evidence>
<evidence type="ECO:0000256" key="1">
    <source>
        <dbReference type="ARBA" id="ARBA00004496"/>
    </source>
</evidence>
<dbReference type="CDD" id="cd07434">
    <property type="entry name" value="PHP_PolIIIA_DnaE2"/>
    <property type="match status" value="1"/>
</dbReference>
<dbReference type="InterPro" id="IPR004365">
    <property type="entry name" value="NA-bd_OB_tRNA"/>
</dbReference>
<dbReference type="InterPro" id="IPR023073">
    <property type="entry name" value="DnaE2"/>
</dbReference>
<comment type="caution">
    <text evidence="16">The sequence shown here is derived from an EMBL/GenBank/DDBJ whole genome shotgun (WGS) entry which is preliminary data.</text>
</comment>
<keyword evidence="6 13" id="KW-0808">Transferase</keyword>
<evidence type="ECO:0000256" key="13">
    <source>
        <dbReference type="HAMAP-Rule" id="MF_01902"/>
    </source>
</evidence>
<evidence type="ECO:0000256" key="7">
    <source>
        <dbReference type="ARBA" id="ARBA00022695"/>
    </source>
</evidence>
<keyword evidence="7 13" id="KW-0548">Nucleotidyltransferase</keyword>
<accession>A0A9X3YJN4</accession>
<dbReference type="InterPro" id="IPR011708">
    <property type="entry name" value="DNA_pol3_alpha_NTPase_dom"/>
</dbReference>
<evidence type="ECO:0000256" key="5">
    <source>
        <dbReference type="ARBA" id="ARBA00022490"/>
    </source>
</evidence>
<feature type="region of interest" description="Disordered" evidence="14">
    <location>
        <begin position="1"/>
        <end position="61"/>
    </location>
</feature>
<dbReference type="GO" id="GO:0009432">
    <property type="term" value="P:SOS response"/>
    <property type="evidence" value="ECO:0007669"/>
    <property type="project" value="UniProtKB-ARBA"/>
</dbReference>
<dbReference type="FunFam" id="1.10.150.870:FF:000002">
    <property type="entry name" value="Error-prone DNA polymerase"/>
    <property type="match status" value="1"/>
</dbReference>
<gene>
    <name evidence="13" type="primary">dnaE2</name>
    <name evidence="16" type="ORF">OD750_006960</name>
</gene>
<comment type="function">
    <text evidence="13">DNA polymerase involved in damage-induced mutagenesis and translesion synthesis (TLS). It is not the major replicative DNA polymerase.</text>
</comment>
<keyword evidence="5 13" id="KW-0963">Cytoplasm</keyword>
<dbReference type="InterPro" id="IPR040982">
    <property type="entry name" value="DNA_pol3_finger"/>
</dbReference>
<dbReference type="AlphaFoldDB" id="A0A9X3YJN4"/>